<proteinExistence type="predicted"/>
<comment type="caution">
    <text evidence="1">The sequence shown here is derived from an EMBL/GenBank/DDBJ whole genome shotgun (WGS) entry which is preliminary data.</text>
</comment>
<feature type="non-terminal residue" evidence="1">
    <location>
        <position position="125"/>
    </location>
</feature>
<evidence type="ECO:0000313" key="1">
    <source>
        <dbReference type="EMBL" id="GAH81976.1"/>
    </source>
</evidence>
<organism evidence="1">
    <name type="scientific">marine sediment metagenome</name>
    <dbReference type="NCBI Taxonomy" id="412755"/>
    <lineage>
        <taxon>unclassified sequences</taxon>
        <taxon>metagenomes</taxon>
        <taxon>ecological metagenomes</taxon>
    </lineage>
</organism>
<accession>X1IHX2</accession>
<reference evidence="1" key="1">
    <citation type="journal article" date="2014" name="Front. Microbiol.">
        <title>High frequency of phylogenetically diverse reductive dehalogenase-homologous genes in deep subseafloor sedimentary metagenomes.</title>
        <authorList>
            <person name="Kawai M."/>
            <person name="Futagami T."/>
            <person name="Toyoda A."/>
            <person name="Takaki Y."/>
            <person name="Nishi S."/>
            <person name="Hori S."/>
            <person name="Arai W."/>
            <person name="Tsubouchi T."/>
            <person name="Morono Y."/>
            <person name="Uchiyama I."/>
            <person name="Ito T."/>
            <person name="Fujiyama A."/>
            <person name="Inagaki F."/>
            <person name="Takami H."/>
        </authorList>
    </citation>
    <scope>NUCLEOTIDE SEQUENCE</scope>
    <source>
        <strain evidence="1">Expedition CK06-06</strain>
    </source>
</reference>
<dbReference type="EMBL" id="BARU01038196">
    <property type="protein sequence ID" value="GAH81976.1"/>
    <property type="molecule type" value="Genomic_DNA"/>
</dbReference>
<protein>
    <submittedName>
        <fullName evidence="1">Uncharacterized protein</fullName>
    </submittedName>
</protein>
<gene>
    <name evidence="1" type="ORF">S03H2_59403</name>
</gene>
<dbReference type="AlphaFoldDB" id="X1IHX2"/>
<name>X1IHX2_9ZZZZ</name>
<sequence>MAKVEITQYREQYAHFGFYKQGAGGDVVLLIRRKVGDPTDYMHDHSKAVQRQREIFTQASQHYAHLTPTQKADWRRQIRWVSRIKPGSKSEEVILKGRQLFISEDIHELATKQKQLVLPLEICIM</sequence>